<evidence type="ECO:0000313" key="2">
    <source>
        <dbReference type="EMBL" id="TFK51024.1"/>
    </source>
</evidence>
<reference evidence="2 3" key="1">
    <citation type="journal article" date="2019" name="Nat. Ecol. Evol.">
        <title>Megaphylogeny resolves global patterns of mushroom evolution.</title>
        <authorList>
            <person name="Varga T."/>
            <person name="Krizsan K."/>
            <person name="Foldi C."/>
            <person name="Dima B."/>
            <person name="Sanchez-Garcia M."/>
            <person name="Sanchez-Ramirez S."/>
            <person name="Szollosi G.J."/>
            <person name="Szarkandi J.G."/>
            <person name="Papp V."/>
            <person name="Albert L."/>
            <person name="Andreopoulos W."/>
            <person name="Angelini C."/>
            <person name="Antonin V."/>
            <person name="Barry K.W."/>
            <person name="Bougher N.L."/>
            <person name="Buchanan P."/>
            <person name="Buyck B."/>
            <person name="Bense V."/>
            <person name="Catcheside P."/>
            <person name="Chovatia M."/>
            <person name="Cooper J."/>
            <person name="Damon W."/>
            <person name="Desjardin D."/>
            <person name="Finy P."/>
            <person name="Geml J."/>
            <person name="Haridas S."/>
            <person name="Hughes K."/>
            <person name="Justo A."/>
            <person name="Karasinski D."/>
            <person name="Kautmanova I."/>
            <person name="Kiss B."/>
            <person name="Kocsube S."/>
            <person name="Kotiranta H."/>
            <person name="LaButti K.M."/>
            <person name="Lechner B.E."/>
            <person name="Liimatainen K."/>
            <person name="Lipzen A."/>
            <person name="Lukacs Z."/>
            <person name="Mihaltcheva S."/>
            <person name="Morgado L.N."/>
            <person name="Niskanen T."/>
            <person name="Noordeloos M.E."/>
            <person name="Ohm R.A."/>
            <person name="Ortiz-Santana B."/>
            <person name="Ovrebo C."/>
            <person name="Racz N."/>
            <person name="Riley R."/>
            <person name="Savchenko A."/>
            <person name="Shiryaev A."/>
            <person name="Soop K."/>
            <person name="Spirin V."/>
            <person name="Szebenyi C."/>
            <person name="Tomsovsky M."/>
            <person name="Tulloss R.E."/>
            <person name="Uehling J."/>
            <person name="Grigoriev I.V."/>
            <person name="Vagvolgyi C."/>
            <person name="Papp T."/>
            <person name="Martin F.M."/>
            <person name="Miettinen O."/>
            <person name="Hibbett D.S."/>
            <person name="Nagy L.G."/>
        </authorList>
    </citation>
    <scope>NUCLEOTIDE SEQUENCE [LARGE SCALE GENOMIC DNA]</scope>
    <source>
        <strain evidence="2 3">OMC1185</strain>
    </source>
</reference>
<keyword evidence="3" id="KW-1185">Reference proteome</keyword>
<evidence type="ECO:0000313" key="3">
    <source>
        <dbReference type="Proteomes" id="UP000305948"/>
    </source>
</evidence>
<dbReference type="AlphaFoldDB" id="A0A5C3N098"/>
<name>A0A5C3N098_9AGAM</name>
<organism evidence="2 3">
    <name type="scientific">Heliocybe sulcata</name>
    <dbReference type="NCBI Taxonomy" id="5364"/>
    <lineage>
        <taxon>Eukaryota</taxon>
        <taxon>Fungi</taxon>
        <taxon>Dikarya</taxon>
        <taxon>Basidiomycota</taxon>
        <taxon>Agaricomycotina</taxon>
        <taxon>Agaricomycetes</taxon>
        <taxon>Gloeophyllales</taxon>
        <taxon>Gloeophyllaceae</taxon>
        <taxon>Heliocybe</taxon>
    </lineage>
</organism>
<sequence>MGNYPIKWSRKPYGRELSVLHATPIPKYTGDVGNAEDGGWVWKMAALPVENNGPAIEHKKASSINEAAASSTRYATPPAVPHPVTPVGMTEPTNEEHSDAMVNQFHATAGEQGGQTWGAGTADQVAQPQSVTQNTNPAQGATSAPVWDHDEYDMEEDDISEMDDSSEYMYESEVDSDGSDA</sequence>
<feature type="compositionally biased region" description="Polar residues" evidence="1">
    <location>
        <begin position="124"/>
        <end position="142"/>
    </location>
</feature>
<protein>
    <submittedName>
        <fullName evidence="2">Uncharacterized protein</fullName>
    </submittedName>
</protein>
<feature type="compositionally biased region" description="Polar residues" evidence="1">
    <location>
        <begin position="62"/>
        <end position="74"/>
    </location>
</feature>
<feature type="region of interest" description="Disordered" evidence="1">
    <location>
        <begin position="60"/>
        <end position="98"/>
    </location>
</feature>
<evidence type="ECO:0000256" key="1">
    <source>
        <dbReference type="SAM" id="MobiDB-lite"/>
    </source>
</evidence>
<accession>A0A5C3N098</accession>
<proteinExistence type="predicted"/>
<feature type="region of interest" description="Disordered" evidence="1">
    <location>
        <begin position="111"/>
        <end position="181"/>
    </location>
</feature>
<dbReference type="Proteomes" id="UP000305948">
    <property type="component" value="Unassembled WGS sequence"/>
</dbReference>
<gene>
    <name evidence="2" type="ORF">OE88DRAFT_1735745</name>
</gene>
<feature type="compositionally biased region" description="Acidic residues" evidence="1">
    <location>
        <begin position="150"/>
        <end position="181"/>
    </location>
</feature>
<dbReference type="EMBL" id="ML213512">
    <property type="protein sequence ID" value="TFK51024.1"/>
    <property type="molecule type" value="Genomic_DNA"/>
</dbReference>